<evidence type="ECO:0008006" key="4">
    <source>
        <dbReference type="Google" id="ProtNLM"/>
    </source>
</evidence>
<dbReference type="EMBL" id="CP001472">
    <property type="protein sequence ID" value="ACO33115.1"/>
    <property type="molecule type" value="Genomic_DNA"/>
</dbReference>
<name>C1F760_ACIC5</name>
<keyword evidence="3" id="KW-1185">Reference proteome</keyword>
<sequence length="321" mass="35476">MRNPLQTNWKRTTLKRWMGASAAILLLGATAWAQPKGPGQGMATVTVISKQADAAAPAVTENDLNLRVDGRPAHITGWRHASGPLEVVLLIDNGARTSLGQQMNDIRGFVRELPQDAAIGIAYMQNGQAQFTGPMTTNKEMALKELRLPVGTPGSSASPYFCLSDLAKHWPSREQDARREVIMITNGVDNYEPRYDPNDPYVQAAIRDSLQAGLVVNSIYWTNSGWFGHTAYAANTGQNLLIQVAQATGGKLYWQGLGNPVSFQPYFKELLKRFDEQYQLSFTAQMQERKPYVANMKLKVRTPGVKVDAPNRIWLTNAGTE</sequence>
<proteinExistence type="predicted"/>
<dbReference type="Proteomes" id="UP000002207">
    <property type="component" value="Chromosome"/>
</dbReference>
<feature type="chain" id="PRO_5002907470" description="VWFA domain-containing protein" evidence="1">
    <location>
        <begin position="34"/>
        <end position="321"/>
    </location>
</feature>
<dbReference type="eggNOG" id="ENOG5032XPI">
    <property type="taxonomic scope" value="Bacteria"/>
</dbReference>
<dbReference type="RefSeq" id="WP_015896740.1">
    <property type="nucleotide sequence ID" value="NC_012483.1"/>
</dbReference>
<dbReference type="KEGG" id="aca:ACP_1614"/>
<feature type="signal peptide" evidence="1">
    <location>
        <begin position="1"/>
        <end position="33"/>
    </location>
</feature>
<dbReference type="HOGENOM" id="CLU_891186_0_0_0"/>
<evidence type="ECO:0000313" key="3">
    <source>
        <dbReference type="Proteomes" id="UP000002207"/>
    </source>
</evidence>
<dbReference type="SUPFAM" id="SSF53300">
    <property type="entry name" value="vWA-like"/>
    <property type="match status" value="1"/>
</dbReference>
<organism evidence="2 3">
    <name type="scientific">Acidobacterium capsulatum (strain ATCC 51196 / DSM 11244 / BCRC 80197 / JCM 7670 / NBRC 15755 / NCIMB 13165 / 161)</name>
    <dbReference type="NCBI Taxonomy" id="240015"/>
    <lineage>
        <taxon>Bacteria</taxon>
        <taxon>Pseudomonadati</taxon>
        <taxon>Acidobacteriota</taxon>
        <taxon>Terriglobia</taxon>
        <taxon>Terriglobales</taxon>
        <taxon>Acidobacteriaceae</taxon>
        <taxon>Acidobacterium</taxon>
    </lineage>
</organism>
<reference evidence="2 3" key="1">
    <citation type="journal article" date="2009" name="Appl. Environ. Microbiol.">
        <title>Three genomes from the phylum Acidobacteria provide insight into the lifestyles of these microorganisms in soils.</title>
        <authorList>
            <person name="Ward N.L."/>
            <person name="Challacombe J.F."/>
            <person name="Janssen P.H."/>
            <person name="Henrissat B."/>
            <person name="Coutinho P.M."/>
            <person name="Wu M."/>
            <person name="Xie G."/>
            <person name="Haft D.H."/>
            <person name="Sait M."/>
            <person name="Badger J."/>
            <person name="Barabote R.D."/>
            <person name="Bradley B."/>
            <person name="Brettin T.S."/>
            <person name="Brinkac L.M."/>
            <person name="Bruce D."/>
            <person name="Creasy T."/>
            <person name="Daugherty S.C."/>
            <person name="Davidsen T.M."/>
            <person name="DeBoy R.T."/>
            <person name="Detter J.C."/>
            <person name="Dodson R.J."/>
            <person name="Durkin A.S."/>
            <person name="Ganapathy A."/>
            <person name="Gwinn-Giglio M."/>
            <person name="Han C.S."/>
            <person name="Khouri H."/>
            <person name="Kiss H."/>
            <person name="Kothari S.P."/>
            <person name="Madupu R."/>
            <person name="Nelson K.E."/>
            <person name="Nelson W.C."/>
            <person name="Paulsen I."/>
            <person name="Penn K."/>
            <person name="Ren Q."/>
            <person name="Rosovitz M.J."/>
            <person name="Selengut J.D."/>
            <person name="Shrivastava S."/>
            <person name="Sullivan S.A."/>
            <person name="Tapia R."/>
            <person name="Thompson L.S."/>
            <person name="Watkins K.L."/>
            <person name="Yang Q."/>
            <person name="Yu C."/>
            <person name="Zafar N."/>
            <person name="Zhou L."/>
            <person name="Kuske C.R."/>
        </authorList>
    </citation>
    <scope>NUCLEOTIDE SEQUENCE [LARGE SCALE GENOMIC DNA]</scope>
    <source>
        <strain evidence="3">ATCC 51196 / DSM 11244 / BCRC 80197 / JCM 7670 / NBRC 15755 / NCIMB 13165 / 161</strain>
    </source>
</reference>
<dbReference type="Gene3D" id="3.40.50.410">
    <property type="entry name" value="von Willebrand factor, type A domain"/>
    <property type="match status" value="1"/>
</dbReference>
<protein>
    <recommendedName>
        <fullName evidence="4">VWFA domain-containing protein</fullName>
    </recommendedName>
</protein>
<dbReference type="OrthoDB" id="112721at2"/>
<keyword evidence="1" id="KW-0732">Signal</keyword>
<evidence type="ECO:0000256" key="1">
    <source>
        <dbReference type="SAM" id="SignalP"/>
    </source>
</evidence>
<dbReference type="AlphaFoldDB" id="C1F760"/>
<dbReference type="InParanoid" id="C1F760"/>
<dbReference type="InterPro" id="IPR036465">
    <property type="entry name" value="vWFA_dom_sf"/>
</dbReference>
<gene>
    <name evidence="2" type="ordered locus">ACP_1614</name>
</gene>
<accession>C1F760</accession>
<evidence type="ECO:0000313" key="2">
    <source>
        <dbReference type="EMBL" id="ACO33115.1"/>
    </source>
</evidence>